<name>A0ABS2SHV5_9MICO</name>
<gene>
    <name evidence="1" type="ORF">JOE56_000519</name>
</gene>
<keyword evidence="2" id="KW-1185">Reference proteome</keyword>
<evidence type="ECO:0000313" key="2">
    <source>
        <dbReference type="Proteomes" id="UP000809290"/>
    </source>
</evidence>
<sequence>MRRPDELDKLTDDARAFLVEKLSLTDEDLSDIDSLIEHNETHAALMGLYAQACGEGLLWPDHLVEQFRDLPERFDLEQEFEEFMEWQDEIRAKASAVQPDT</sequence>
<comment type="caution">
    <text evidence="1">The sequence shown here is derived from an EMBL/GenBank/DDBJ whole genome shotgun (WGS) entry which is preliminary data.</text>
</comment>
<proteinExistence type="predicted"/>
<reference evidence="1 2" key="1">
    <citation type="submission" date="2021-01" db="EMBL/GenBank/DDBJ databases">
        <title>Sequencing the genomes of 1000 actinobacteria strains.</title>
        <authorList>
            <person name="Klenk H.-P."/>
        </authorList>
    </citation>
    <scope>NUCLEOTIDE SEQUENCE [LARGE SCALE GENOMIC DNA]</scope>
    <source>
        <strain evidence="1 2">DSM 13657</strain>
    </source>
</reference>
<accession>A0ABS2SHV5</accession>
<dbReference type="RefSeq" id="WP_204514700.1">
    <property type="nucleotide sequence ID" value="NZ_JAFBCP010000001.1"/>
</dbReference>
<dbReference type="Proteomes" id="UP000809290">
    <property type="component" value="Unassembled WGS sequence"/>
</dbReference>
<protein>
    <submittedName>
        <fullName evidence="1">Uncharacterized protein</fullName>
    </submittedName>
</protein>
<evidence type="ECO:0000313" key="1">
    <source>
        <dbReference type="EMBL" id="MBM7815825.1"/>
    </source>
</evidence>
<organism evidence="1 2">
    <name type="scientific">Brevibacterium paucivorans</name>
    <dbReference type="NCBI Taxonomy" id="170994"/>
    <lineage>
        <taxon>Bacteria</taxon>
        <taxon>Bacillati</taxon>
        <taxon>Actinomycetota</taxon>
        <taxon>Actinomycetes</taxon>
        <taxon>Micrococcales</taxon>
        <taxon>Brevibacteriaceae</taxon>
        <taxon>Brevibacterium</taxon>
    </lineage>
</organism>
<dbReference type="EMBL" id="JAFBCP010000001">
    <property type="protein sequence ID" value="MBM7815825.1"/>
    <property type="molecule type" value="Genomic_DNA"/>
</dbReference>